<reference evidence="1" key="1">
    <citation type="journal article" date="2022" name="bioRxiv">
        <title>Sequencing and chromosome-scale assembly of the giantPleurodeles waltlgenome.</title>
        <authorList>
            <person name="Brown T."/>
            <person name="Elewa A."/>
            <person name="Iarovenko S."/>
            <person name="Subramanian E."/>
            <person name="Araus A.J."/>
            <person name="Petzold A."/>
            <person name="Susuki M."/>
            <person name="Suzuki K.-i.T."/>
            <person name="Hayashi T."/>
            <person name="Toyoda A."/>
            <person name="Oliveira C."/>
            <person name="Osipova E."/>
            <person name="Leigh N.D."/>
            <person name="Simon A."/>
            <person name="Yun M.H."/>
        </authorList>
    </citation>
    <scope>NUCLEOTIDE SEQUENCE</scope>
    <source>
        <strain evidence="1">20211129_DDA</strain>
        <tissue evidence="1">Liver</tissue>
    </source>
</reference>
<accession>A0AAV7N4N5</accession>
<evidence type="ECO:0000313" key="2">
    <source>
        <dbReference type="Proteomes" id="UP001066276"/>
    </source>
</evidence>
<organism evidence="1 2">
    <name type="scientific">Pleurodeles waltl</name>
    <name type="common">Iberian ribbed newt</name>
    <dbReference type="NCBI Taxonomy" id="8319"/>
    <lineage>
        <taxon>Eukaryota</taxon>
        <taxon>Metazoa</taxon>
        <taxon>Chordata</taxon>
        <taxon>Craniata</taxon>
        <taxon>Vertebrata</taxon>
        <taxon>Euteleostomi</taxon>
        <taxon>Amphibia</taxon>
        <taxon>Batrachia</taxon>
        <taxon>Caudata</taxon>
        <taxon>Salamandroidea</taxon>
        <taxon>Salamandridae</taxon>
        <taxon>Pleurodelinae</taxon>
        <taxon>Pleurodeles</taxon>
    </lineage>
</organism>
<sequence>MDQAQTTKDGKPTKGRQWRVVATYTFGYSRSSAALIDTRITAQVLSLKSDTYEGYATDDAQGSGLDHVIFLDATFVD</sequence>
<dbReference type="Proteomes" id="UP001066276">
    <property type="component" value="Chromosome 9"/>
</dbReference>
<name>A0AAV7N4N5_PLEWA</name>
<dbReference type="AlphaFoldDB" id="A0AAV7N4N5"/>
<proteinExistence type="predicted"/>
<evidence type="ECO:0000313" key="1">
    <source>
        <dbReference type="EMBL" id="KAJ1109624.1"/>
    </source>
</evidence>
<keyword evidence="2" id="KW-1185">Reference proteome</keyword>
<gene>
    <name evidence="1" type="ORF">NDU88_006984</name>
</gene>
<dbReference type="EMBL" id="JANPWB010000013">
    <property type="protein sequence ID" value="KAJ1109624.1"/>
    <property type="molecule type" value="Genomic_DNA"/>
</dbReference>
<comment type="caution">
    <text evidence="1">The sequence shown here is derived from an EMBL/GenBank/DDBJ whole genome shotgun (WGS) entry which is preliminary data.</text>
</comment>
<protein>
    <submittedName>
        <fullName evidence="1">Uncharacterized protein</fullName>
    </submittedName>
</protein>